<protein>
    <submittedName>
        <fullName evidence="1">Uncharacterized protein</fullName>
    </submittedName>
</protein>
<reference evidence="1" key="1">
    <citation type="journal article" date="2014" name="Front. Microbiol.">
        <title>High frequency of phylogenetically diverse reductive dehalogenase-homologous genes in deep subseafloor sedimentary metagenomes.</title>
        <authorList>
            <person name="Kawai M."/>
            <person name="Futagami T."/>
            <person name="Toyoda A."/>
            <person name="Takaki Y."/>
            <person name="Nishi S."/>
            <person name="Hori S."/>
            <person name="Arai W."/>
            <person name="Tsubouchi T."/>
            <person name="Morono Y."/>
            <person name="Uchiyama I."/>
            <person name="Ito T."/>
            <person name="Fujiyama A."/>
            <person name="Inagaki F."/>
            <person name="Takami H."/>
        </authorList>
    </citation>
    <scope>NUCLEOTIDE SEQUENCE</scope>
    <source>
        <strain evidence="1">Expedition CK06-06</strain>
    </source>
</reference>
<sequence>MSGSFLNQMATQTGNGFDVDESLIFAAGRAGGMLALQTALGKLSTSEHDFVLVGGVDSYLDLYLLAGLDAEDRVLANGIMDGFAP</sequence>
<comment type="caution">
    <text evidence="1">The sequence shown here is derived from an EMBL/GenBank/DDBJ whole genome shotgun (WGS) entry which is preliminary data.</text>
</comment>
<gene>
    <name evidence="1" type="ORF">S01H4_11262</name>
</gene>
<dbReference type="InterPro" id="IPR016039">
    <property type="entry name" value="Thiolase-like"/>
</dbReference>
<accession>X1AQK7</accession>
<name>X1AQK7_9ZZZZ</name>
<dbReference type="AlphaFoldDB" id="X1AQK7"/>
<organism evidence="1">
    <name type="scientific">marine sediment metagenome</name>
    <dbReference type="NCBI Taxonomy" id="412755"/>
    <lineage>
        <taxon>unclassified sequences</taxon>
        <taxon>metagenomes</taxon>
        <taxon>ecological metagenomes</taxon>
    </lineage>
</organism>
<dbReference type="SUPFAM" id="SSF53901">
    <property type="entry name" value="Thiolase-like"/>
    <property type="match status" value="1"/>
</dbReference>
<proteinExistence type="predicted"/>
<evidence type="ECO:0000313" key="1">
    <source>
        <dbReference type="EMBL" id="GAG71637.1"/>
    </source>
</evidence>
<dbReference type="GO" id="GO:0016746">
    <property type="term" value="F:acyltransferase activity"/>
    <property type="evidence" value="ECO:0007669"/>
    <property type="project" value="InterPro"/>
</dbReference>
<feature type="non-terminal residue" evidence="1">
    <location>
        <position position="85"/>
    </location>
</feature>
<dbReference type="EMBL" id="BART01004510">
    <property type="protein sequence ID" value="GAG71637.1"/>
    <property type="molecule type" value="Genomic_DNA"/>
</dbReference>